<protein>
    <submittedName>
        <fullName evidence="2">Uncharacterized protein</fullName>
    </submittedName>
</protein>
<sequence length="64" mass="7348">MLRLIQSYYTPALWKERMSSETPHTASCPVQTVTAQTTRAPGESTVRHRQQSAHQVPHGDFRQR</sequence>
<evidence type="ECO:0000256" key="1">
    <source>
        <dbReference type="SAM" id="MobiDB-lite"/>
    </source>
</evidence>
<accession>V6U1B3</accession>
<feature type="region of interest" description="Disordered" evidence="1">
    <location>
        <begin position="20"/>
        <end position="64"/>
    </location>
</feature>
<organism evidence="2 3">
    <name type="scientific">Giardia intestinalis</name>
    <name type="common">Giardia lamblia</name>
    <dbReference type="NCBI Taxonomy" id="5741"/>
    <lineage>
        <taxon>Eukaryota</taxon>
        <taxon>Metamonada</taxon>
        <taxon>Diplomonadida</taxon>
        <taxon>Hexamitidae</taxon>
        <taxon>Giardiinae</taxon>
        <taxon>Giardia</taxon>
    </lineage>
</organism>
<proteinExistence type="predicted"/>
<dbReference type="AlphaFoldDB" id="V6U1B3"/>
<comment type="caution">
    <text evidence="2">The sequence shown here is derived from an EMBL/GenBank/DDBJ whole genome shotgun (WGS) entry which is preliminary data.</text>
</comment>
<dbReference type="EMBL" id="AHHH01000061">
    <property type="protein sequence ID" value="ESU43050.1"/>
    <property type="molecule type" value="Genomic_DNA"/>
</dbReference>
<reference evidence="2 3" key="2">
    <citation type="journal article" date="2013" name="Genome Biol. Evol.">
        <title>Genome sequencing of Giardia lamblia genotypes A2 and B isolates (DH and GS) and comparative analysis with the genomes of genotypes A1 and E (WB and Pig).</title>
        <authorList>
            <person name="Adam R.D."/>
            <person name="Dahlstrom E.W."/>
            <person name="Martens C.A."/>
            <person name="Bruno D.P."/>
            <person name="Barbian K.D."/>
            <person name="Ricklefs S.M."/>
            <person name="Hernandez M.M."/>
            <person name="Narla N.P."/>
            <person name="Patel R.B."/>
            <person name="Porcella S.F."/>
            <person name="Nash T.E."/>
        </authorList>
    </citation>
    <scope>NUCLEOTIDE SEQUENCE [LARGE SCALE GENOMIC DNA]</scope>
    <source>
        <strain evidence="2 3">GS</strain>
    </source>
</reference>
<gene>
    <name evidence="2" type="ORF">GSB_152616</name>
</gene>
<dbReference type="Proteomes" id="UP000018040">
    <property type="component" value="Unassembled WGS sequence"/>
</dbReference>
<reference evidence="3" key="1">
    <citation type="submission" date="2012-02" db="EMBL/GenBank/DDBJ databases">
        <title>Genome sequencing of Giardia lamblia Genotypes A2 and B isolates (DH and GS) and comparative analysis with the genomes of Genotypes A1 and E (WB and Pig).</title>
        <authorList>
            <person name="Adam R."/>
            <person name="Dahlstrom E."/>
            <person name="Martens C."/>
            <person name="Bruno D."/>
            <person name="Barbian K."/>
            <person name="Porcella S.F."/>
            <person name="Nash T."/>
        </authorList>
    </citation>
    <scope>NUCLEOTIDE SEQUENCE</scope>
    <source>
        <strain evidence="3">GS</strain>
    </source>
</reference>
<evidence type="ECO:0000313" key="2">
    <source>
        <dbReference type="EMBL" id="ESU43050.1"/>
    </source>
</evidence>
<evidence type="ECO:0000313" key="3">
    <source>
        <dbReference type="Proteomes" id="UP000018040"/>
    </source>
</evidence>
<feature type="compositionally biased region" description="Polar residues" evidence="1">
    <location>
        <begin position="20"/>
        <end position="39"/>
    </location>
</feature>
<name>V6U1B3_GIAIN</name>